<gene>
    <name evidence="1" type="ORF">GN331_10190</name>
</gene>
<sequence>MTESSAEFKARLIRRTGLSSDAVTAAWPEWWSVEAEGSPSAAAELRFSIARKLGLDPRSLISENEPRFIWNDSARFKNLKEGAPGERPIISSFGTALTRLLLQGVPGAPNTEAIHATDLRNAILATSQSVGLIELLSTCWGLGIPVIHLRVYPLSAKRMSAMSVRVGDRYAILLARDAQYPAPIAFYLAHEMGHILLGHLEDGCSIVDMEMLEDLGTAEDSEEMQADAFALELLTGRAQPELVVQGEGRGAQQLAREAARVGQIERIEPGTLALAFGYAAKAWPTAIAALQHIYGRPLDVSGVVNTIASGQLAWRDFPDESESFVRAVMGLPHG</sequence>
<evidence type="ECO:0000313" key="2">
    <source>
        <dbReference type="Proteomes" id="UP000479692"/>
    </source>
</evidence>
<dbReference type="Gene3D" id="1.10.10.2910">
    <property type="match status" value="1"/>
</dbReference>
<reference evidence="1 2" key="1">
    <citation type="submission" date="2019-12" db="EMBL/GenBank/DDBJ databases">
        <authorList>
            <person name="Xu J."/>
        </authorList>
    </citation>
    <scope>NUCLEOTIDE SEQUENCE [LARGE SCALE GENOMIC DNA]</scope>
    <source>
        <strain evidence="1 2">HX-5-24</strain>
    </source>
</reference>
<dbReference type="Proteomes" id="UP000479692">
    <property type="component" value="Unassembled WGS sequence"/>
</dbReference>
<protein>
    <submittedName>
        <fullName evidence="1">ImmA/IrrE family metallo-endopeptidase</fullName>
    </submittedName>
</protein>
<accession>A0A7C9HMJ3</accession>
<name>A0A7C9HMJ3_9GAMM</name>
<organism evidence="1 2">
    <name type="scientific">Noviluteimonas gilva</name>
    <dbReference type="NCBI Taxonomy" id="2682097"/>
    <lineage>
        <taxon>Bacteria</taxon>
        <taxon>Pseudomonadati</taxon>
        <taxon>Pseudomonadota</taxon>
        <taxon>Gammaproteobacteria</taxon>
        <taxon>Lysobacterales</taxon>
        <taxon>Lysobacteraceae</taxon>
        <taxon>Noviluteimonas</taxon>
    </lineage>
</organism>
<evidence type="ECO:0000313" key="1">
    <source>
        <dbReference type="EMBL" id="MUV14575.1"/>
    </source>
</evidence>
<comment type="caution">
    <text evidence="1">The sequence shown here is derived from an EMBL/GenBank/DDBJ whole genome shotgun (WGS) entry which is preliminary data.</text>
</comment>
<keyword evidence="2" id="KW-1185">Reference proteome</keyword>
<dbReference type="EMBL" id="WOXT01000002">
    <property type="protein sequence ID" value="MUV14575.1"/>
    <property type="molecule type" value="Genomic_DNA"/>
</dbReference>
<proteinExistence type="predicted"/>
<dbReference type="AlphaFoldDB" id="A0A7C9HMJ3"/>
<dbReference type="RefSeq" id="WP_156641872.1">
    <property type="nucleotide sequence ID" value="NZ_WOXT01000002.1"/>
</dbReference>